<dbReference type="Proteomes" id="UP001642409">
    <property type="component" value="Unassembled WGS sequence"/>
</dbReference>
<evidence type="ECO:0000313" key="1">
    <source>
        <dbReference type="EMBL" id="CAL6033494.1"/>
    </source>
</evidence>
<keyword evidence="2" id="KW-1185">Reference proteome</keyword>
<accession>A0ABP1JA31</accession>
<sequence>MIQDMLASNQISRETTIIEPTSVNTGIGLCLVAASLQLKVILTYKKRPRTQFSPLNSRTFQIRGPTFQNWSRTHSLIELVPNKTKILRQLCGNGRYRFWSGKGAQRGIPRCASGRD</sequence>
<dbReference type="EMBL" id="CAXDID020000125">
    <property type="protein sequence ID" value="CAL6033494.1"/>
    <property type="molecule type" value="Genomic_DNA"/>
</dbReference>
<organism evidence="1 2">
    <name type="scientific">Hexamita inflata</name>
    <dbReference type="NCBI Taxonomy" id="28002"/>
    <lineage>
        <taxon>Eukaryota</taxon>
        <taxon>Metamonada</taxon>
        <taxon>Diplomonadida</taxon>
        <taxon>Hexamitidae</taxon>
        <taxon>Hexamitinae</taxon>
        <taxon>Hexamita</taxon>
    </lineage>
</organism>
<dbReference type="SUPFAM" id="SSF53686">
    <property type="entry name" value="Tryptophan synthase beta subunit-like PLP-dependent enzymes"/>
    <property type="match status" value="1"/>
</dbReference>
<reference evidence="1 2" key="1">
    <citation type="submission" date="2024-07" db="EMBL/GenBank/DDBJ databases">
        <authorList>
            <person name="Akdeniz Z."/>
        </authorList>
    </citation>
    <scope>NUCLEOTIDE SEQUENCE [LARGE SCALE GENOMIC DNA]</scope>
</reference>
<gene>
    <name evidence="1" type="ORF">HINF_LOCUS34997</name>
</gene>
<protein>
    <submittedName>
        <fullName evidence="1">Cysteine_synthase A</fullName>
    </submittedName>
</protein>
<dbReference type="InterPro" id="IPR036052">
    <property type="entry name" value="TrpB-like_PALP_sf"/>
</dbReference>
<evidence type="ECO:0000313" key="2">
    <source>
        <dbReference type="Proteomes" id="UP001642409"/>
    </source>
</evidence>
<name>A0ABP1JA31_9EUKA</name>
<proteinExistence type="predicted"/>
<dbReference type="Gene3D" id="3.40.50.1100">
    <property type="match status" value="1"/>
</dbReference>
<comment type="caution">
    <text evidence="1">The sequence shown here is derived from an EMBL/GenBank/DDBJ whole genome shotgun (WGS) entry which is preliminary data.</text>
</comment>